<keyword evidence="2" id="KW-1185">Reference proteome</keyword>
<dbReference type="SUPFAM" id="SSF47789">
    <property type="entry name" value="C-terminal domain of RNA polymerase alpha subunit"/>
    <property type="match status" value="1"/>
</dbReference>
<sequence>MARDEKDLKVCKQGHRYSKKSDCPACPICEKERKPEREFLSRLSAPARRALENNEIYSLEILAAYTEKELLQFHGLGPSSIPKLQTALKEQGMSFRI</sequence>
<protein>
    <recommendedName>
        <fullName evidence="3">RNA polymerase alpha subunit C-terminal domain-containing protein</fullName>
    </recommendedName>
</protein>
<reference evidence="1 2" key="1">
    <citation type="submission" date="2023-01" db="EMBL/GenBank/DDBJ databases">
        <title>Sporosarcina sp. nov., isolated from Korean tranditional fermented seafood 'Jeotgal'.</title>
        <authorList>
            <person name="Yang A.-I."/>
        </authorList>
    </citation>
    <scope>NUCLEOTIDE SEQUENCE [LARGE SCALE GENOMIC DNA]</scope>
    <source>
        <strain evidence="1 2">B2O-1</strain>
    </source>
</reference>
<dbReference type="NCBIfam" id="NF005841">
    <property type="entry name" value="PRK07758.1"/>
    <property type="match status" value="1"/>
</dbReference>
<dbReference type="EMBL" id="CP116341">
    <property type="protein sequence ID" value="WOV85677.1"/>
    <property type="molecule type" value="Genomic_DNA"/>
</dbReference>
<evidence type="ECO:0008006" key="3">
    <source>
        <dbReference type="Google" id="ProtNLM"/>
    </source>
</evidence>
<dbReference type="RefSeq" id="WP_323693275.1">
    <property type="nucleotide sequence ID" value="NZ_CP116341.1"/>
</dbReference>
<dbReference type="Gene3D" id="1.10.150.20">
    <property type="entry name" value="5' to 3' exonuclease, C-terminal subdomain"/>
    <property type="match status" value="1"/>
</dbReference>
<name>A0ABZ0L215_9BACL</name>
<evidence type="ECO:0000313" key="2">
    <source>
        <dbReference type="Proteomes" id="UP001303532"/>
    </source>
</evidence>
<accession>A0ABZ0L215</accession>
<evidence type="ECO:0000313" key="1">
    <source>
        <dbReference type="EMBL" id="WOV85677.1"/>
    </source>
</evidence>
<gene>
    <name evidence="1" type="ORF">PGH26_06995</name>
</gene>
<proteinExistence type="predicted"/>
<dbReference type="Proteomes" id="UP001303532">
    <property type="component" value="Chromosome"/>
</dbReference>
<organism evidence="1 2">
    <name type="scientific">Sporosarcina jeotgali</name>
    <dbReference type="NCBI Taxonomy" id="3020056"/>
    <lineage>
        <taxon>Bacteria</taxon>
        <taxon>Bacillati</taxon>
        <taxon>Bacillota</taxon>
        <taxon>Bacilli</taxon>
        <taxon>Bacillales</taxon>
        <taxon>Caryophanaceae</taxon>
        <taxon>Sporosarcina</taxon>
    </lineage>
</organism>